<reference evidence="1" key="1">
    <citation type="submission" date="2023-01" db="EMBL/GenBank/DDBJ databases">
        <title>Colletotrichum chrysophilum M932 genome sequence.</title>
        <authorList>
            <person name="Baroncelli R."/>
        </authorList>
    </citation>
    <scope>NUCLEOTIDE SEQUENCE</scope>
    <source>
        <strain evidence="1">M932</strain>
    </source>
</reference>
<keyword evidence="2" id="KW-1185">Reference proteome</keyword>
<organism evidence="1 2">
    <name type="scientific">Colletotrichum chrysophilum</name>
    <dbReference type="NCBI Taxonomy" id="1836956"/>
    <lineage>
        <taxon>Eukaryota</taxon>
        <taxon>Fungi</taxon>
        <taxon>Dikarya</taxon>
        <taxon>Ascomycota</taxon>
        <taxon>Pezizomycotina</taxon>
        <taxon>Sordariomycetes</taxon>
        <taxon>Hypocreomycetidae</taxon>
        <taxon>Glomerellales</taxon>
        <taxon>Glomerellaceae</taxon>
        <taxon>Colletotrichum</taxon>
        <taxon>Colletotrichum gloeosporioides species complex</taxon>
    </lineage>
</organism>
<dbReference type="EMBL" id="JAQOWY010000596">
    <property type="protein sequence ID" value="KAK1840081.1"/>
    <property type="molecule type" value="Genomic_DNA"/>
</dbReference>
<proteinExistence type="predicted"/>
<comment type="caution">
    <text evidence="1">The sequence shown here is derived from an EMBL/GenBank/DDBJ whole genome shotgun (WGS) entry which is preliminary data.</text>
</comment>
<evidence type="ECO:0000313" key="2">
    <source>
        <dbReference type="Proteomes" id="UP001243330"/>
    </source>
</evidence>
<protein>
    <submittedName>
        <fullName evidence="1">Uncharacterized protein</fullName>
    </submittedName>
</protein>
<dbReference type="Proteomes" id="UP001243330">
    <property type="component" value="Unassembled WGS sequence"/>
</dbReference>
<dbReference type="AlphaFoldDB" id="A0AAD9A274"/>
<gene>
    <name evidence="1" type="ORF">CCHR01_17299</name>
</gene>
<sequence>MAVCRRERMDSIKKPHFLTGAYATLKSYHVLCSASEKQGGTREDGVENTVRSAAVKCHVWRIHNFALDLIYDKTSV</sequence>
<accession>A0AAD9A274</accession>
<evidence type="ECO:0000313" key="1">
    <source>
        <dbReference type="EMBL" id="KAK1840081.1"/>
    </source>
</evidence>
<name>A0AAD9A274_9PEZI</name>